<dbReference type="GO" id="GO:0008616">
    <property type="term" value="P:tRNA queuosine(34) biosynthetic process"/>
    <property type="evidence" value="ECO:0007669"/>
    <property type="project" value="UniProtKB-UniRule"/>
</dbReference>
<comment type="cofactor">
    <cofactor evidence="8">
        <name>[4Fe-4S] cluster</name>
        <dbReference type="ChEBI" id="CHEBI:49883"/>
    </cofactor>
    <text evidence="8">Binds 1 [4Fe-4S] cluster. The cluster is coordinated with 3 cysteines and an exchangeable S-adenosyl-L-methionine.</text>
</comment>
<keyword evidence="3 8" id="KW-0479">Metal-binding</keyword>
<organism evidence="10">
    <name type="scientific">uncultured Dysgonomonas sp</name>
    <dbReference type="NCBI Taxonomy" id="206096"/>
    <lineage>
        <taxon>Bacteria</taxon>
        <taxon>Pseudomonadati</taxon>
        <taxon>Bacteroidota</taxon>
        <taxon>Bacteroidia</taxon>
        <taxon>Bacteroidales</taxon>
        <taxon>Dysgonomonadaceae</taxon>
        <taxon>Dysgonomonas</taxon>
        <taxon>environmental samples</taxon>
    </lineage>
</organism>
<dbReference type="InterPro" id="IPR013785">
    <property type="entry name" value="Aldolase_TIM"/>
</dbReference>
<evidence type="ECO:0000256" key="7">
    <source>
        <dbReference type="ARBA" id="ARBA00023239"/>
    </source>
</evidence>
<reference evidence="10" key="1">
    <citation type="submission" date="2016-04" db="EMBL/GenBank/DDBJ databases">
        <authorList>
            <person name="Evans L.H."/>
            <person name="Alamgir A."/>
            <person name="Owens N."/>
            <person name="Weber N.D."/>
            <person name="Virtaneva K."/>
            <person name="Barbian K."/>
            <person name="Babar A."/>
            <person name="Rosenke K."/>
        </authorList>
    </citation>
    <scope>NUCLEOTIDE SEQUENCE</scope>
    <source>
        <strain evidence="10">86-1</strain>
    </source>
</reference>
<keyword evidence="1 8" id="KW-0004">4Fe-4S</keyword>
<comment type="cofactor">
    <cofactor evidence="8">
        <name>Mg(2+)</name>
        <dbReference type="ChEBI" id="CHEBI:18420"/>
    </cofactor>
</comment>
<feature type="binding site" evidence="8">
    <location>
        <begin position="37"/>
        <end position="39"/>
    </location>
    <ligand>
        <name>S-adenosyl-L-methionine</name>
        <dbReference type="ChEBI" id="CHEBI:59789"/>
    </ligand>
</feature>
<feature type="binding site" evidence="8">
    <location>
        <position position="38"/>
    </location>
    <ligand>
        <name>[4Fe-4S] cluster</name>
        <dbReference type="ChEBI" id="CHEBI:49883"/>
        <note>4Fe-4S-S-AdoMet</note>
    </ligand>
</feature>
<keyword evidence="6 8" id="KW-0411">Iron-sulfur</keyword>
<feature type="binding site" evidence="8">
    <location>
        <begin position="111"/>
        <end position="113"/>
    </location>
    <ligand>
        <name>S-adenosyl-L-methionine</name>
        <dbReference type="ChEBI" id="CHEBI:59789"/>
    </ligand>
</feature>
<keyword evidence="5 8" id="KW-0408">Iron</keyword>
<dbReference type="EMBL" id="FLUM01000002">
    <property type="protein sequence ID" value="SBW00231.1"/>
    <property type="molecule type" value="Genomic_DNA"/>
</dbReference>
<dbReference type="GO" id="GO:0051539">
    <property type="term" value="F:4 iron, 4 sulfur cluster binding"/>
    <property type="evidence" value="ECO:0007669"/>
    <property type="project" value="UniProtKB-UniRule"/>
</dbReference>
<dbReference type="InterPro" id="IPR007197">
    <property type="entry name" value="rSAM"/>
</dbReference>
<keyword evidence="2 8" id="KW-0949">S-adenosyl-L-methionine</keyword>
<feature type="binding site" evidence="8">
    <location>
        <position position="68"/>
    </location>
    <ligand>
        <name>substrate</name>
    </ligand>
</feature>
<dbReference type="InterPro" id="IPR024924">
    <property type="entry name" value="7-CO-7-deazaguanine_synth-like"/>
</dbReference>
<comment type="subunit">
    <text evidence="8">Homodimer.</text>
</comment>
<feature type="binding site" evidence="8">
    <location>
        <begin position="12"/>
        <end position="14"/>
    </location>
    <ligand>
        <name>substrate</name>
    </ligand>
</feature>
<evidence type="ECO:0000256" key="6">
    <source>
        <dbReference type="ARBA" id="ARBA00023014"/>
    </source>
</evidence>
<protein>
    <recommendedName>
        <fullName evidence="8">7-carboxy-7-deazaguanine synthase</fullName>
        <shortName evidence="8">CDG synthase</shortName>
        <ecNumber evidence="8">4.3.99.3</ecNumber>
    </recommendedName>
    <alternativeName>
        <fullName evidence="8">Queuosine biosynthesis protein QueE</fullName>
    </alternativeName>
</protein>
<evidence type="ECO:0000259" key="9">
    <source>
        <dbReference type="PROSITE" id="PS51918"/>
    </source>
</evidence>
<evidence type="ECO:0000256" key="1">
    <source>
        <dbReference type="ARBA" id="ARBA00022485"/>
    </source>
</evidence>
<evidence type="ECO:0000256" key="5">
    <source>
        <dbReference type="ARBA" id="ARBA00023004"/>
    </source>
</evidence>
<dbReference type="Pfam" id="PF04055">
    <property type="entry name" value="Radical_SAM"/>
    <property type="match status" value="1"/>
</dbReference>
<dbReference type="HAMAP" id="MF_00917">
    <property type="entry name" value="QueE"/>
    <property type="match status" value="1"/>
</dbReference>
<feature type="binding site" evidence="8">
    <location>
        <position position="70"/>
    </location>
    <ligand>
        <name>S-adenosyl-L-methionine</name>
        <dbReference type="ChEBI" id="CHEBI:59789"/>
    </ligand>
</feature>
<evidence type="ECO:0000256" key="8">
    <source>
        <dbReference type="HAMAP-Rule" id="MF_00917"/>
    </source>
</evidence>
<dbReference type="PANTHER" id="PTHR42836">
    <property type="entry name" value="7-CARBOXY-7-DEAZAGUANINE SYNTHASE"/>
    <property type="match status" value="1"/>
</dbReference>
<dbReference type="GO" id="GO:0000287">
    <property type="term" value="F:magnesium ion binding"/>
    <property type="evidence" value="ECO:0007669"/>
    <property type="project" value="UniProtKB-UniRule"/>
</dbReference>
<keyword evidence="7 8" id="KW-0456">Lyase</keyword>
<evidence type="ECO:0000256" key="4">
    <source>
        <dbReference type="ARBA" id="ARBA00022842"/>
    </source>
</evidence>
<comment type="caution">
    <text evidence="8">Lacks conserved residue(s) required for the propagation of feature annotation.</text>
</comment>
<comment type="cofactor">
    <cofactor evidence="8">
        <name>S-adenosyl-L-methionine</name>
        <dbReference type="ChEBI" id="CHEBI:59789"/>
    </cofactor>
    <text evidence="8">Binds 1 S-adenosyl-L-methionine per subunit.</text>
</comment>
<feature type="binding site" evidence="8">
    <location>
        <position position="27"/>
    </location>
    <ligand>
        <name>substrate</name>
    </ligand>
</feature>
<keyword evidence="4 8" id="KW-0460">Magnesium</keyword>
<comment type="pathway">
    <text evidence="8">Purine metabolism; 7-cyano-7-deazaguanine biosynthesis.</text>
</comment>
<feature type="binding site" evidence="8">
    <location>
        <position position="40"/>
    </location>
    <ligand>
        <name>Mg(2+)</name>
        <dbReference type="ChEBI" id="CHEBI:18420"/>
    </ligand>
</feature>
<dbReference type="PROSITE" id="PS51918">
    <property type="entry name" value="RADICAL_SAM"/>
    <property type="match status" value="1"/>
</dbReference>
<dbReference type="GO" id="GO:1904047">
    <property type="term" value="F:S-adenosyl-L-methionine binding"/>
    <property type="evidence" value="ECO:0007669"/>
    <property type="project" value="UniProtKB-UniRule"/>
</dbReference>
<dbReference type="Gene3D" id="3.20.20.70">
    <property type="entry name" value="Aldolase class I"/>
    <property type="match status" value="1"/>
</dbReference>
<dbReference type="PIRSF" id="PIRSF000370">
    <property type="entry name" value="QueE"/>
    <property type="match status" value="1"/>
</dbReference>
<dbReference type="SUPFAM" id="SSF102114">
    <property type="entry name" value="Radical SAM enzymes"/>
    <property type="match status" value="1"/>
</dbReference>
<feature type="binding site" evidence="8">
    <location>
        <position position="35"/>
    </location>
    <ligand>
        <name>[4Fe-4S] cluster</name>
        <dbReference type="ChEBI" id="CHEBI:49883"/>
        <note>4Fe-4S-S-AdoMet</note>
    </ligand>
</feature>
<dbReference type="SFLD" id="SFLDS00029">
    <property type="entry name" value="Radical_SAM"/>
    <property type="match status" value="1"/>
</dbReference>
<evidence type="ECO:0000313" key="10">
    <source>
        <dbReference type="EMBL" id="SBW00231.1"/>
    </source>
</evidence>
<feature type="domain" description="Radical SAM core" evidence="9">
    <location>
        <begin position="18"/>
        <end position="193"/>
    </location>
</feature>
<dbReference type="UniPathway" id="UPA00391"/>
<dbReference type="PANTHER" id="PTHR42836:SF1">
    <property type="entry name" value="7-CARBOXY-7-DEAZAGUANINE SYNTHASE"/>
    <property type="match status" value="1"/>
</dbReference>
<dbReference type="RefSeq" id="WP_296941294.1">
    <property type="nucleotide sequence ID" value="NZ_LT599032.1"/>
</dbReference>
<evidence type="ECO:0000256" key="3">
    <source>
        <dbReference type="ARBA" id="ARBA00022723"/>
    </source>
</evidence>
<sequence length="193" mass="22081">MKLIVNEIFYSLQGEGGRTGEASVFIRLTKCNLVCSFCDTDFADGDEMSVDEILEAISVYPCKWIIWTGGEPTIQLKDEHLAVFREHGYKQAIETNGTRRVPSLIDYITCSPKQDYETIKNRISFVHEIRMPIQAGDPVPDISVFPKADNYFLSPVFDADKINLENVAYCVELIKQHPQWRLSLQTHKLIHIE</sequence>
<comment type="catalytic activity">
    <reaction evidence="8">
        <text>6-carboxy-5,6,7,8-tetrahydropterin + H(+) = 7-carboxy-7-carbaguanine + NH4(+)</text>
        <dbReference type="Rhea" id="RHEA:27974"/>
        <dbReference type="ChEBI" id="CHEBI:15378"/>
        <dbReference type="ChEBI" id="CHEBI:28938"/>
        <dbReference type="ChEBI" id="CHEBI:61032"/>
        <dbReference type="ChEBI" id="CHEBI:61036"/>
        <dbReference type="EC" id="4.3.99.3"/>
    </reaction>
</comment>
<comment type="similarity">
    <text evidence="8">Belongs to the radical SAM superfamily. 7-carboxy-7-deazaguanine synthase family.</text>
</comment>
<gene>
    <name evidence="8 10" type="primary">queE</name>
    <name evidence="10" type="ORF">KL86DYS1_20137</name>
</gene>
<dbReference type="InterPro" id="IPR058240">
    <property type="entry name" value="rSAM_sf"/>
</dbReference>
<accession>A0A212JLF1</accession>
<dbReference type="AlphaFoldDB" id="A0A212JLF1"/>
<dbReference type="EC" id="4.3.99.3" evidence="8"/>
<proteinExistence type="inferred from homology"/>
<keyword evidence="8" id="KW-0671">Queuosine biosynthesis</keyword>
<name>A0A212JLF1_9BACT</name>
<evidence type="ECO:0000256" key="2">
    <source>
        <dbReference type="ARBA" id="ARBA00022691"/>
    </source>
</evidence>
<feature type="binding site" evidence="8">
    <location>
        <position position="31"/>
    </location>
    <ligand>
        <name>[4Fe-4S] cluster</name>
        <dbReference type="ChEBI" id="CHEBI:49883"/>
        <note>4Fe-4S-S-AdoMet</note>
    </ligand>
</feature>
<comment type="function">
    <text evidence="8">Catalyzes the complex heterocyclic radical-mediated conversion of 6-carboxy-5,6,7,8-tetrahydropterin (CPH4) to 7-carboxy-7-deazaguanine (CDG), a step common to the biosynthetic pathways of all 7-deazapurine-containing compounds.</text>
</comment>
<dbReference type="GO" id="GO:0016840">
    <property type="term" value="F:carbon-nitrogen lyase activity"/>
    <property type="evidence" value="ECO:0007669"/>
    <property type="project" value="UniProtKB-UniRule"/>
</dbReference>